<keyword evidence="1" id="KW-1133">Transmembrane helix</keyword>
<name>A0A517WSM0_9PLAN</name>
<protein>
    <recommendedName>
        <fullName evidence="4">Squalene/phytoene synthase</fullName>
    </recommendedName>
</protein>
<dbReference type="Proteomes" id="UP000318384">
    <property type="component" value="Chromosome"/>
</dbReference>
<dbReference type="EMBL" id="CP037422">
    <property type="protein sequence ID" value="QDU08256.1"/>
    <property type="molecule type" value="Genomic_DNA"/>
</dbReference>
<evidence type="ECO:0000313" key="3">
    <source>
        <dbReference type="Proteomes" id="UP000318384"/>
    </source>
</evidence>
<proteinExistence type="predicted"/>
<accession>A0A517WSM0</accession>
<evidence type="ECO:0008006" key="4">
    <source>
        <dbReference type="Google" id="ProtNLM"/>
    </source>
</evidence>
<evidence type="ECO:0000313" key="2">
    <source>
        <dbReference type="EMBL" id="QDU08256.1"/>
    </source>
</evidence>
<keyword evidence="1" id="KW-0812">Transmembrane</keyword>
<dbReference type="OrthoDB" id="283489at2"/>
<dbReference type="RefSeq" id="WP_145172766.1">
    <property type="nucleotide sequence ID" value="NZ_CP037422.1"/>
</dbReference>
<gene>
    <name evidence="2" type="ORF">V202x_16220</name>
</gene>
<feature type="transmembrane region" description="Helical" evidence="1">
    <location>
        <begin position="242"/>
        <end position="264"/>
    </location>
</feature>
<sequence>MISPINYDFEKAEPQPGHLASSLVAMISFFRGLPFFISRRPRTPLRVFCMMAFDTVHVLRYARRMPSDKLQNLALLLDFGASANDFFDKNGFSRQEYRVTRWLLERAEANVAIDEYMSRLRYLENRRPSLSGDSLQPKKIRTYRESVIRLSLGMVAATALNNLTIEDGIQATHCDEDLEMLYRIVMLCQIIDDVLDFAKDTRDGLPSFLTAHISPNQALALTLKAAMRYADLGSLPSSPYVFPFRLAMLGMLILTKVAIMFGRWRLRFYVLRNRITSITGWYASTDAHS</sequence>
<keyword evidence="3" id="KW-1185">Reference proteome</keyword>
<keyword evidence="1" id="KW-0472">Membrane</keyword>
<reference evidence="2 3" key="1">
    <citation type="submission" date="2019-03" db="EMBL/GenBank/DDBJ databases">
        <title>Deep-cultivation of Planctomycetes and their phenomic and genomic characterization uncovers novel biology.</title>
        <authorList>
            <person name="Wiegand S."/>
            <person name="Jogler M."/>
            <person name="Boedeker C."/>
            <person name="Pinto D."/>
            <person name="Vollmers J."/>
            <person name="Rivas-Marin E."/>
            <person name="Kohn T."/>
            <person name="Peeters S.H."/>
            <person name="Heuer A."/>
            <person name="Rast P."/>
            <person name="Oberbeckmann S."/>
            <person name="Bunk B."/>
            <person name="Jeske O."/>
            <person name="Meyerdierks A."/>
            <person name="Storesund J.E."/>
            <person name="Kallscheuer N."/>
            <person name="Luecker S."/>
            <person name="Lage O.M."/>
            <person name="Pohl T."/>
            <person name="Merkel B.J."/>
            <person name="Hornburger P."/>
            <person name="Mueller R.-W."/>
            <person name="Bruemmer F."/>
            <person name="Labrenz M."/>
            <person name="Spormann A.M."/>
            <person name="Op den Camp H."/>
            <person name="Overmann J."/>
            <person name="Amann R."/>
            <person name="Jetten M.S.M."/>
            <person name="Mascher T."/>
            <person name="Medema M.H."/>
            <person name="Devos D.P."/>
            <person name="Kaster A.-K."/>
            <person name="Ovreas L."/>
            <person name="Rohde M."/>
            <person name="Galperin M.Y."/>
            <person name="Jogler C."/>
        </authorList>
    </citation>
    <scope>NUCLEOTIDE SEQUENCE [LARGE SCALE GENOMIC DNA]</scope>
    <source>
        <strain evidence="2 3">V202</strain>
    </source>
</reference>
<dbReference type="AlphaFoldDB" id="A0A517WSM0"/>
<evidence type="ECO:0000256" key="1">
    <source>
        <dbReference type="SAM" id="Phobius"/>
    </source>
</evidence>
<organism evidence="2 3">
    <name type="scientific">Gimesia aquarii</name>
    <dbReference type="NCBI Taxonomy" id="2527964"/>
    <lineage>
        <taxon>Bacteria</taxon>
        <taxon>Pseudomonadati</taxon>
        <taxon>Planctomycetota</taxon>
        <taxon>Planctomycetia</taxon>
        <taxon>Planctomycetales</taxon>
        <taxon>Planctomycetaceae</taxon>
        <taxon>Gimesia</taxon>
    </lineage>
</organism>